<dbReference type="Pfam" id="PF05050">
    <property type="entry name" value="Methyltransf_21"/>
    <property type="match status" value="1"/>
</dbReference>
<dbReference type="PANTHER" id="PTHR34203:SF15">
    <property type="entry name" value="SLL1173 PROTEIN"/>
    <property type="match status" value="1"/>
</dbReference>
<keyword evidence="3" id="KW-1185">Reference proteome</keyword>
<gene>
    <name evidence="2" type="ORF">GCM10023196_099310</name>
</gene>
<dbReference type="SUPFAM" id="SSF53335">
    <property type="entry name" value="S-adenosyl-L-methionine-dependent methyltransferases"/>
    <property type="match status" value="1"/>
</dbReference>
<organism evidence="2 3">
    <name type="scientific">Actinoallomurus vinaceus</name>
    <dbReference type="NCBI Taxonomy" id="1080074"/>
    <lineage>
        <taxon>Bacteria</taxon>
        <taxon>Bacillati</taxon>
        <taxon>Actinomycetota</taxon>
        <taxon>Actinomycetes</taxon>
        <taxon>Streptosporangiales</taxon>
        <taxon>Thermomonosporaceae</taxon>
        <taxon>Actinoallomurus</taxon>
    </lineage>
</organism>
<evidence type="ECO:0000313" key="2">
    <source>
        <dbReference type="EMBL" id="GAA4639078.1"/>
    </source>
</evidence>
<dbReference type="EMBL" id="BAABHK010000025">
    <property type="protein sequence ID" value="GAA4639078.1"/>
    <property type="molecule type" value="Genomic_DNA"/>
</dbReference>
<dbReference type="Gene3D" id="3.40.50.150">
    <property type="entry name" value="Vaccinia Virus protein VP39"/>
    <property type="match status" value="1"/>
</dbReference>
<dbReference type="PANTHER" id="PTHR34203">
    <property type="entry name" value="METHYLTRANSFERASE, FKBM FAMILY PROTEIN"/>
    <property type="match status" value="1"/>
</dbReference>
<name>A0ABP8USP5_9ACTN</name>
<dbReference type="NCBIfam" id="TIGR01444">
    <property type="entry name" value="fkbM_fam"/>
    <property type="match status" value="1"/>
</dbReference>
<proteinExistence type="predicted"/>
<comment type="caution">
    <text evidence="2">The sequence shown here is derived from an EMBL/GenBank/DDBJ whole genome shotgun (WGS) entry which is preliminary data.</text>
</comment>
<evidence type="ECO:0000313" key="3">
    <source>
        <dbReference type="Proteomes" id="UP001501442"/>
    </source>
</evidence>
<reference evidence="3" key="1">
    <citation type="journal article" date="2019" name="Int. J. Syst. Evol. Microbiol.">
        <title>The Global Catalogue of Microorganisms (GCM) 10K type strain sequencing project: providing services to taxonomists for standard genome sequencing and annotation.</title>
        <authorList>
            <consortium name="The Broad Institute Genomics Platform"/>
            <consortium name="The Broad Institute Genome Sequencing Center for Infectious Disease"/>
            <person name="Wu L."/>
            <person name="Ma J."/>
        </authorList>
    </citation>
    <scope>NUCLEOTIDE SEQUENCE [LARGE SCALE GENOMIC DNA]</scope>
    <source>
        <strain evidence="3">JCM 17939</strain>
    </source>
</reference>
<protein>
    <recommendedName>
        <fullName evidence="1">Methyltransferase FkbM domain-containing protein</fullName>
    </recommendedName>
</protein>
<sequence>MYRGLNLIGPAYDFSIIHQLFAGYYEEVEVALFERLATRSNVIIDIGANIGLYSCIGAANLPEGGHLIAFEPVPENVTYLHGNIARNGLVDKVTVEAAAVGDKTGSVTIYLARGIGHHSIGAGNALGWSSSTSVPLISLDSYLADHEIGPPDLIKVDAEGYDGFVLLGAQKTLSLHPTLLIEYSPHGLENCGFSPHEFLDIIFANYHHVFLVHEIRMRACTKQDVLRLGTKEGLGANLLATNDDSHLAIANMMLDEHSSRA</sequence>
<accession>A0ABP8USP5</accession>
<dbReference type="InterPro" id="IPR029063">
    <property type="entry name" value="SAM-dependent_MTases_sf"/>
</dbReference>
<dbReference type="InterPro" id="IPR006342">
    <property type="entry name" value="FkbM_mtfrase"/>
</dbReference>
<feature type="domain" description="Methyltransferase FkbM" evidence="1">
    <location>
        <begin position="45"/>
        <end position="201"/>
    </location>
</feature>
<dbReference type="InterPro" id="IPR052514">
    <property type="entry name" value="SAM-dependent_MTase"/>
</dbReference>
<dbReference type="Proteomes" id="UP001501442">
    <property type="component" value="Unassembled WGS sequence"/>
</dbReference>
<evidence type="ECO:0000259" key="1">
    <source>
        <dbReference type="Pfam" id="PF05050"/>
    </source>
</evidence>